<comment type="caution">
    <text evidence="2">The sequence shown here is derived from an EMBL/GenBank/DDBJ whole genome shotgun (WGS) entry which is preliminary data.</text>
</comment>
<protein>
    <submittedName>
        <fullName evidence="2">Uncharacterized protein</fullName>
    </submittedName>
</protein>
<organism evidence="2 3">
    <name type="scientific">Stephania yunnanensis</name>
    <dbReference type="NCBI Taxonomy" id="152371"/>
    <lineage>
        <taxon>Eukaryota</taxon>
        <taxon>Viridiplantae</taxon>
        <taxon>Streptophyta</taxon>
        <taxon>Embryophyta</taxon>
        <taxon>Tracheophyta</taxon>
        <taxon>Spermatophyta</taxon>
        <taxon>Magnoliopsida</taxon>
        <taxon>Ranunculales</taxon>
        <taxon>Menispermaceae</taxon>
        <taxon>Menispermoideae</taxon>
        <taxon>Cissampelideae</taxon>
        <taxon>Stephania</taxon>
    </lineage>
</organism>
<keyword evidence="3" id="KW-1185">Reference proteome</keyword>
<dbReference type="EMBL" id="JBBNAF010000007">
    <property type="protein sequence ID" value="KAK9127563.1"/>
    <property type="molecule type" value="Genomic_DNA"/>
</dbReference>
<feature type="compositionally biased region" description="Basic residues" evidence="1">
    <location>
        <begin position="13"/>
        <end position="25"/>
    </location>
</feature>
<evidence type="ECO:0000313" key="2">
    <source>
        <dbReference type="EMBL" id="KAK9127563.1"/>
    </source>
</evidence>
<dbReference type="AlphaFoldDB" id="A0AAP0J753"/>
<reference evidence="2 3" key="1">
    <citation type="submission" date="2024-01" db="EMBL/GenBank/DDBJ databases">
        <title>Genome assemblies of Stephania.</title>
        <authorList>
            <person name="Yang L."/>
        </authorList>
    </citation>
    <scope>NUCLEOTIDE SEQUENCE [LARGE SCALE GENOMIC DNA]</scope>
    <source>
        <strain evidence="2">YNDBR</strain>
        <tissue evidence="2">Leaf</tissue>
    </source>
</reference>
<dbReference type="Proteomes" id="UP001420932">
    <property type="component" value="Unassembled WGS sequence"/>
</dbReference>
<accession>A0AAP0J753</accession>
<proteinExistence type="predicted"/>
<evidence type="ECO:0000256" key="1">
    <source>
        <dbReference type="SAM" id="MobiDB-lite"/>
    </source>
</evidence>
<evidence type="ECO:0000313" key="3">
    <source>
        <dbReference type="Proteomes" id="UP001420932"/>
    </source>
</evidence>
<name>A0AAP0J753_9MAGN</name>
<gene>
    <name evidence="2" type="ORF">Syun_016360</name>
</gene>
<sequence>MKGNMMTIERRVGHDRRRRPRRRHGVPVPISKKCRGEHLIRRRLSENLRYYKLRSIIPSQTSKKIRSRDDEDEVKAATNTTPLRVSTLSPNLMIQEEQVVLAVEIEEWEPCCSTSSRSTEVIFENPEEPFVPTITIREMEGNSLLINAVVNKNVSLASNLFRIFEEEENKIVVLFENQYRTESNASHTIHLDVQPDYDVGTLEKKLCAWAGETTLLRRFN</sequence>
<feature type="region of interest" description="Disordered" evidence="1">
    <location>
        <begin position="1"/>
        <end position="29"/>
    </location>
</feature>